<keyword evidence="2" id="KW-0963">Cytoplasm</keyword>
<organism evidence="8 9">
    <name type="scientific">Hibiscus syriacus</name>
    <name type="common">Rose of Sharon</name>
    <dbReference type="NCBI Taxonomy" id="106335"/>
    <lineage>
        <taxon>Eukaryota</taxon>
        <taxon>Viridiplantae</taxon>
        <taxon>Streptophyta</taxon>
        <taxon>Embryophyta</taxon>
        <taxon>Tracheophyta</taxon>
        <taxon>Spermatophyta</taxon>
        <taxon>Magnoliopsida</taxon>
        <taxon>eudicotyledons</taxon>
        <taxon>Gunneridae</taxon>
        <taxon>Pentapetalae</taxon>
        <taxon>rosids</taxon>
        <taxon>malvids</taxon>
        <taxon>Malvales</taxon>
        <taxon>Malvaceae</taxon>
        <taxon>Malvoideae</taxon>
        <taxon>Hibiscus</taxon>
    </lineage>
</organism>
<protein>
    <submittedName>
        <fullName evidence="8">Microtubule-associated protein RP/EB family member 1C</fullName>
    </submittedName>
</protein>
<reference evidence="8" key="1">
    <citation type="submission" date="2019-09" db="EMBL/GenBank/DDBJ databases">
        <title>Draft genome information of white flower Hibiscus syriacus.</title>
        <authorList>
            <person name="Kim Y.-M."/>
        </authorList>
    </citation>
    <scope>NUCLEOTIDE SEQUENCE [LARGE SCALE GENOMIC DNA]</scope>
    <source>
        <strain evidence="8">YM2019G1</strain>
    </source>
</reference>
<evidence type="ECO:0000313" key="9">
    <source>
        <dbReference type="Proteomes" id="UP000436088"/>
    </source>
</evidence>
<dbReference type="AlphaFoldDB" id="A0A6A3APS4"/>
<dbReference type="Proteomes" id="UP000436088">
    <property type="component" value="Unassembled WGS sequence"/>
</dbReference>
<dbReference type="InterPro" id="IPR027328">
    <property type="entry name" value="MAPRE"/>
</dbReference>
<evidence type="ECO:0000256" key="5">
    <source>
        <dbReference type="PROSITE-ProRule" id="PRU00576"/>
    </source>
</evidence>
<keyword evidence="4" id="KW-0206">Cytoskeleton</keyword>
<evidence type="ECO:0000256" key="4">
    <source>
        <dbReference type="ARBA" id="ARBA00023212"/>
    </source>
</evidence>
<keyword evidence="9" id="KW-1185">Reference proteome</keyword>
<keyword evidence="3 5" id="KW-0493">Microtubule</keyword>
<evidence type="ECO:0000256" key="6">
    <source>
        <dbReference type="SAM" id="SignalP"/>
    </source>
</evidence>
<name>A0A6A3APS4_HIBSY</name>
<proteinExistence type="predicted"/>
<comment type="subcellular location">
    <subcellularLocation>
        <location evidence="1">Cytoplasm</location>
        <location evidence="1">Cytoskeleton</location>
    </subcellularLocation>
</comment>
<keyword evidence="6" id="KW-0732">Signal</keyword>
<dbReference type="PROSITE" id="PS51230">
    <property type="entry name" value="EB1_C"/>
    <property type="match status" value="1"/>
</dbReference>
<dbReference type="InterPro" id="IPR036133">
    <property type="entry name" value="EB1_C_sf"/>
</dbReference>
<evidence type="ECO:0000256" key="1">
    <source>
        <dbReference type="ARBA" id="ARBA00004245"/>
    </source>
</evidence>
<sequence length="134" mass="14956">MEIALRISDRIAILLVILITELKLSVDSLEEERDFYFGKLRDIEILCQNPKIEDSPIVTAIQRILYATDHDASVAEALSPIGEISEEKGSFETHKRKNILNIDVDAAGITTSSQRQRLSDASDVHCSLSPLISY</sequence>
<gene>
    <name evidence="8" type="ORF">F3Y22_tig00110435pilonHSYRG00117</name>
</gene>
<dbReference type="GO" id="GO:0005874">
    <property type="term" value="C:microtubule"/>
    <property type="evidence" value="ECO:0007669"/>
    <property type="project" value="UniProtKB-KW"/>
</dbReference>
<accession>A0A6A3APS4</accession>
<dbReference type="GO" id="GO:0008017">
    <property type="term" value="F:microtubule binding"/>
    <property type="evidence" value="ECO:0007669"/>
    <property type="project" value="InterPro"/>
</dbReference>
<evidence type="ECO:0000313" key="8">
    <source>
        <dbReference type="EMBL" id="KAE8704882.1"/>
    </source>
</evidence>
<evidence type="ECO:0000256" key="2">
    <source>
        <dbReference type="ARBA" id="ARBA00022490"/>
    </source>
</evidence>
<dbReference type="EMBL" id="VEPZ02000985">
    <property type="protein sequence ID" value="KAE8704882.1"/>
    <property type="molecule type" value="Genomic_DNA"/>
</dbReference>
<dbReference type="SUPFAM" id="SSF140612">
    <property type="entry name" value="EB1 dimerisation domain-like"/>
    <property type="match status" value="1"/>
</dbReference>
<evidence type="ECO:0000256" key="3">
    <source>
        <dbReference type="ARBA" id="ARBA00022701"/>
    </source>
</evidence>
<dbReference type="PANTHER" id="PTHR10623">
    <property type="entry name" value="MICROTUBULE-ASSOCIATED PROTEIN RP/EB FAMILY MEMBER"/>
    <property type="match status" value="1"/>
</dbReference>
<dbReference type="Pfam" id="PF03271">
    <property type="entry name" value="EB1"/>
    <property type="match status" value="1"/>
</dbReference>
<feature type="chain" id="PRO_5025462903" evidence="6">
    <location>
        <begin position="29"/>
        <end position="134"/>
    </location>
</feature>
<feature type="domain" description="EB1 C-terminal" evidence="7">
    <location>
        <begin position="4"/>
        <end position="74"/>
    </location>
</feature>
<evidence type="ECO:0000259" key="7">
    <source>
        <dbReference type="PROSITE" id="PS51230"/>
    </source>
</evidence>
<feature type="signal peptide" evidence="6">
    <location>
        <begin position="1"/>
        <end position="28"/>
    </location>
</feature>
<dbReference type="InterPro" id="IPR004953">
    <property type="entry name" value="EB1_C"/>
</dbReference>
<comment type="caution">
    <text evidence="8">The sequence shown here is derived from an EMBL/GenBank/DDBJ whole genome shotgun (WGS) entry which is preliminary data.</text>
</comment>
<dbReference type="Gene3D" id="1.20.5.1430">
    <property type="match status" value="1"/>
</dbReference>